<proteinExistence type="predicted"/>
<evidence type="ECO:0000313" key="3">
    <source>
        <dbReference type="Proteomes" id="UP001172155"/>
    </source>
</evidence>
<keyword evidence="3" id="KW-1185">Reference proteome</keyword>
<feature type="compositionally biased region" description="Polar residues" evidence="1">
    <location>
        <begin position="248"/>
        <end position="264"/>
    </location>
</feature>
<name>A0AA40JZY9_9PEZI</name>
<protein>
    <submittedName>
        <fullName evidence="2">Uncharacterized protein</fullName>
    </submittedName>
</protein>
<reference evidence="2" key="1">
    <citation type="submission" date="2023-06" db="EMBL/GenBank/DDBJ databases">
        <title>Genome-scale phylogeny and comparative genomics of the fungal order Sordariales.</title>
        <authorList>
            <consortium name="Lawrence Berkeley National Laboratory"/>
            <person name="Hensen N."/>
            <person name="Bonometti L."/>
            <person name="Westerberg I."/>
            <person name="Brannstrom I.O."/>
            <person name="Guillou S."/>
            <person name="Cros-Aarteil S."/>
            <person name="Calhoun S."/>
            <person name="Haridas S."/>
            <person name="Kuo A."/>
            <person name="Mondo S."/>
            <person name="Pangilinan J."/>
            <person name="Riley R."/>
            <person name="LaButti K."/>
            <person name="Andreopoulos B."/>
            <person name="Lipzen A."/>
            <person name="Chen C."/>
            <person name="Yanf M."/>
            <person name="Daum C."/>
            <person name="Ng V."/>
            <person name="Clum A."/>
            <person name="Steindorff A."/>
            <person name="Ohm R."/>
            <person name="Martin F."/>
            <person name="Silar P."/>
            <person name="Natvig D."/>
            <person name="Lalanne C."/>
            <person name="Gautier V."/>
            <person name="Ament-velasquez S.L."/>
            <person name="Kruys A."/>
            <person name="Hutchinson M.I."/>
            <person name="Powell A.J."/>
            <person name="Barry K."/>
            <person name="Miller A.N."/>
            <person name="Grigoriev I.V."/>
            <person name="Debuchy R."/>
            <person name="Gladieux P."/>
            <person name="Thoren M.H."/>
            <person name="Johannesson H."/>
        </authorList>
    </citation>
    <scope>NUCLEOTIDE SEQUENCE</scope>
    <source>
        <strain evidence="2">SMH3187-1</strain>
    </source>
</reference>
<feature type="compositionally biased region" description="Basic and acidic residues" evidence="1">
    <location>
        <begin position="231"/>
        <end position="246"/>
    </location>
</feature>
<dbReference type="Proteomes" id="UP001172155">
    <property type="component" value="Unassembled WGS sequence"/>
</dbReference>
<accession>A0AA40JZY9</accession>
<gene>
    <name evidence="2" type="ORF">B0T18DRAFT_223408</name>
</gene>
<feature type="region of interest" description="Disordered" evidence="1">
    <location>
        <begin position="197"/>
        <end position="267"/>
    </location>
</feature>
<evidence type="ECO:0000256" key="1">
    <source>
        <dbReference type="SAM" id="MobiDB-lite"/>
    </source>
</evidence>
<organism evidence="2 3">
    <name type="scientific">Schizothecium vesticola</name>
    <dbReference type="NCBI Taxonomy" id="314040"/>
    <lineage>
        <taxon>Eukaryota</taxon>
        <taxon>Fungi</taxon>
        <taxon>Dikarya</taxon>
        <taxon>Ascomycota</taxon>
        <taxon>Pezizomycotina</taxon>
        <taxon>Sordariomycetes</taxon>
        <taxon>Sordariomycetidae</taxon>
        <taxon>Sordariales</taxon>
        <taxon>Schizotheciaceae</taxon>
        <taxon>Schizothecium</taxon>
    </lineage>
</organism>
<dbReference type="AlphaFoldDB" id="A0AA40JZY9"/>
<comment type="caution">
    <text evidence="2">The sequence shown here is derived from an EMBL/GenBank/DDBJ whole genome shotgun (WGS) entry which is preliminary data.</text>
</comment>
<sequence>MPSDQCLATKRAAERACGPALSRLRNIGQRQRRRHGIFLCHSGTEDLHQDTESRPSTTHRICPWLAPGQRFPQLLCPRLHADHSKSESPSARLGLHRVVHKVDKSTMASSQSGCLAALASGLPIPPWRSIPIYRPPFSYHFCCGGCADAQAARAGSGPVKDTDVSYGGGGGGVCTAVLVRVPLKQIAGGASNRLCPIVSPGPRDRRPPQPRQPCSVSRAPKPALDWQPVAERQRQRDLQEGPRRETPGQITHTFCSPPQISTMSRKGWEVPGELPVYVPVPPSFSE</sequence>
<dbReference type="EMBL" id="JAUKUD010000006">
    <property type="protein sequence ID" value="KAK0741045.1"/>
    <property type="molecule type" value="Genomic_DNA"/>
</dbReference>
<evidence type="ECO:0000313" key="2">
    <source>
        <dbReference type="EMBL" id="KAK0741045.1"/>
    </source>
</evidence>